<dbReference type="OrthoDB" id="245674at2"/>
<feature type="region of interest" description="Disordered" evidence="1">
    <location>
        <begin position="255"/>
        <end position="278"/>
    </location>
</feature>
<protein>
    <submittedName>
        <fullName evidence="2">Uncharacterized protein</fullName>
    </submittedName>
</protein>
<evidence type="ECO:0000313" key="2">
    <source>
        <dbReference type="EMBL" id="TWU10213.1"/>
    </source>
</evidence>
<gene>
    <name evidence="2" type="ORF">Poly21_51830</name>
</gene>
<evidence type="ECO:0000313" key="3">
    <source>
        <dbReference type="Proteomes" id="UP000319908"/>
    </source>
</evidence>
<comment type="caution">
    <text evidence="2">The sequence shown here is derived from an EMBL/GenBank/DDBJ whole genome shotgun (WGS) entry which is preliminary data.</text>
</comment>
<dbReference type="AlphaFoldDB" id="A0A5C6BDL0"/>
<evidence type="ECO:0000256" key="1">
    <source>
        <dbReference type="SAM" id="MobiDB-lite"/>
    </source>
</evidence>
<dbReference type="RefSeq" id="WP_146409642.1">
    <property type="nucleotide sequence ID" value="NZ_SJPU01000004.1"/>
</dbReference>
<accession>A0A5C6BDL0</accession>
<reference evidence="2 3" key="1">
    <citation type="journal article" date="2020" name="Antonie Van Leeuwenhoek">
        <title>Rhodopirellula heiligendammensis sp. nov., Rhodopirellula pilleata sp. nov., and Rhodopirellula solitaria sp. nov. isolated from natural or artificial marine surfaces in Northern Germany and California, USA, and emended description of the genus Rhodopirellula.</title>
        <authorList>
            <person name="Kallscheuer N."/>
            <person name="Wiegand S."/>
            <person name="Jogler M."/>
            <person name="Boedeker C."/>
            <person name="Peeters S.H."/>
            <person name="Rast P."/>
            <person name="Heuer A."/>
            <person name="Jetten M.S.M."/>
            <person name="Rohde M."/>
            <person name="Jogler C."/>
        </authorList>
    </citation>
    <scope>NUCLEOTIDE SEQUENCE [LARGE SCALE GENOMIC DNA]</scope>
    <source>
        <strain evidence="2 3">Poly21</strain>
    </source>
</reference>
<dbReference type="EMBL" id="SJPU01000004">
    <property type="protein sequence ID" value="TWU10213.1"/>
    <property type="molecule type" value="Genomic_DNA"/>
</dbReference>
<feature type="compositionally biased region" description="Polar residues" evidence="1">
    <location>
        <begin position="264"/>
        <end position="278"/>
    </location>
</feature>
<sequence>MDKDVKRALLLWPTLASTALVAATTLPMCWDSQFYSTSLRSLTTSSTTVARIVSTVHGFLGSVHDVDESSMQVASVDTEELANSSMFRSLRDVSPMHRPDRGMRGLATPTRFAGGSLEASGIGIVSGDGRDEGGRSSEAADLGSSSQVIARTLLAPVLDPVAELAGYSGQEPIASASLDLPSILAPGMDDPFTATGNPSQQVIADRDNVGDWMRRLNRGATLAMAASAEQPKIAVVHCIGSPTPQPIEYVAKVKSPNARGDAQQEPSDASSPATNHAKLSSAIARSPVTWPQPVQLYEDLAVISTDADLVLSQRRSESDSMLTSLSSPSSINAGSLQRRTNAQIIAELFDRADQLENNRPDHHRVTAPERERQSTTLAMGQWAADVERSLDELRSLPRIGDERSGEQIRELKELSETGLQLAERVPARDQQVRWLRASHALSRRAAVWGPIWRLARMSGDEQQSPASQVATSVPGVEQSGDSVGYSLARFQPNTPEPNRVSQPQQVAVLVAAVRQQLSTTGDESGWSAFLLLDEIEAVAASYDADERALLAQRFLSRLDQFSLKSEHRKWLQHHAIRQLAVSLQSWTAQPIDYARLLGDLERGETDSIDLAAIKVSEAFQTLRFSESVEAARVAKAIDVTYRNANVRTAISSEMLNRFLPTVPTRTEPIQATILGNSVRGVSTVRSDLNLQLIPSPHAWQLSLGTFGDVQTQSRGGQSGVTVLSSGHNNFNARTPVTIRPNGYQIGQTEVSVTGDQRLRGIRSSYDGWPLIGSLVHGIAESRFEDALPVAERISNERIRGEVTAELQTQLTQKTRGAETQLSDLVLGPLGRLNLDPKVIDLETTPQRLVARYRLAGDWQLASHTPRPRAWSDSLVSVQIHQSALNNTLERLLPTGHAKSIQQFYADTLELFGQDAKPLPDDVPGEAMIEFASTRPITVEMVDGKVWITLRVVRLAEPEGSALTRFIVRAGYAPKVNGLDAHLVRDGHLSISGPGMTMGQRIAVRALFNKILSEQRPIPLTGPRIIRHPAMQGLAISQLELRDGWLALAISPESSPRVAAIEASQVSR</sequence>
<organism evidence="2 3">
    <name type="scientific">Allorhodopirellula heiligendammensis</name>
    <dbReference type="NCBI Taxonomy" id="2714739"/>
    <lineage>
        <taxon>Bacteria</taxon>
        <taxon>Pseudomonadati</taxon>
        <taxon>Planctomycetota</taxon>
        <taxon>Planctomycetia</taxon>
        <taxon>Pirellulales</taxon>
        <taxon>Pirellulaceae</taxon>
        <taxon>Allorhodopirellula</taxon>
    </lineage>
</organism>
<proteinExistence type="predicted"/>
<feature type="region of interest" description="Disordered" evidence="1">
    <location>
        <begin position="123"/>
        <end position="142"/>
    </location>
</feature>
<keyword evidence="3" id="KW-1185">Reference proteome</keyword>
<dbReference type="Proteomes" id="UP000319908">
    <property type="component" value="Unassembled WGS sequence"/>
</dbReference>
<name>A0A5C6BDL0_9BACT</name>